<dbReference type="Proteomes" id="UP001179952">
    <property type="component" value="Unassembled WGS sequence"/>
</dbReference>
<dbReference type="Gene3D" id="4.10.1000.10">
    <property type="entry name" value="Zinc finger, CCCH-type"/>
    <property type="match status" value="3"/>
</dbReference>
<dbReference type="InterPro" id="IPR050974">
    <property type="entry name" value="Plant_ZF_CCCH"/>
</dbReference>
<feature type="region of interest" description="Disordered" evidence="6">
    <location>
        <begin position="1"/>
        <end position="20"/>
    </location>
</feature>
<evidence type="ECO:0000259" key="7">
    <source>
        <dbReference type="PROSITE" id="PS50103"/>
    </source>
</evidence>
<dbReference type="SMART" id="SM00356">
    <property type="entry name" value="ZnF_C3H1"/>
    <property type="match status" value="5"/>
</dbReference>
<keyword evidence="9" id="KW-1185">Reference proteome</keyword>
<reference evidence="8" key="1">
    <citation type="journal article" date="2023" name="Nat. Commun.">
        <title>Diploid and tetraploid genomes of Acorus and the evolution of monocots.</title>
        <authorList>
            <person name="Ma L."/>
            <person name="Liu K.W."/>
            <person name="Li Z."/>
            <person name="Hsiao Y.Y."/>
            <person name="Qi Y."/>
            <person name="Fu T."/>
            <person name="Tang G.D."/>
            <person name="Zhang D."/>
            <person name="Sun W.H."/>
            <person name="Liu D.K."/>
            <person name="Li Y."/>
            <person name="Chen G.Z."/>
            <person name="Liu X.D."/>
            <person name="Liao X.Y."/>
            <person name="Jiang Y.T."/>
            <person name="Yu X."/>
            <person name="Hao Y."/>
            <person name="Huang J."/>
            <person name="Zhao X.W."/>
            <person name="Ke S."/>
            <person name="Chen Y.Y."/>
            <person name="Wu W.L."/>
            <person name="Hsu J.L."/>
            <person name="Lin Y.F."/>
            <person name="Huang M.D."/>
            <person name="Li C.Y."/>
            <person name="Huang L."/>
            <person name="Wang Z.W."/>
            <person name="Zhao X."/>
            <person name="Zhong W.Y."/>
            <person name="Peng D.H."/>
            <person name="Ahmad S."/>
            <person name="Lan S."/>
            <person name="Zhang J.S."/>
            <person name="Tsai W.C."/>
            <person name="Van de Peer Y."/>
            <person name="Liu Z.J."/>
        </authorList>
    </citation>
    <scope>NUCLEOTIDE SEQUENCE</scope>
    <source>
        <strain evidence="8">SCP</strain>
    </source>
</reference>
<dbReference type="PANTHER" id="PTHR12506:SF50">
    <property type="entry name" value="ZINC FINGER CCCH DOMAIN-CONTAINING PROTEIN 26"/>
    <property type="match status" value="1"/>
</dbReference>
<dbReference type="Pfam" id="PF00642">
    <property type="entry name" value="zf-CCCH"/>
    <property type="match status" value="5"/>
</dbReference>
<dbReference type="PANTHER" id="PTHR12506">
    <property type="entry name" value="PROTEIN PHOSPHATASE RELATED"/>
    <property type="match status" value="1"/>
</dbReference>
<feature type="zinc finger region" description="C3H1-type" evidence="5">
    <location>
        <begin position="292"/>
        <end position="320"/>
    </location>
</feature>
<evidence type="ECO:0000256" key="2">
    <source>
        <dbReference type="ARBA" id="ARBA00022771"/>
    </source>
</evidence>
<dbReference type="EMBL" id="JAUJYN010000004">
    <property type="protein sequence ID" value="KAK1274504.1"/>
    <property type="molecule type" value="Genomic_DNA"/>
</dbReference>
<feature type="zinc finger region" description="C3H1-type" evidence="5">
    <location>
        <begin position="98"/>
        <end position="126"/>
    </location>
</feature>
<comment type="caution">
    <text evidence="8">The sequence shown here is derived from an EMBL/GenBank/DDBJ whole genome shotgun (WGS) entry which is preliminary data.</text>
</comment>
<evidence type="ECO:0000313" key="8">
    <source>
        <dbReference type="EMBL" id="KAK1274504.1"/>
    </source>
</evidence>
<feature type="zinc finger region" description="C3H1-type" evidence="5">
    <location>
        <begin position="56"/>
        <end position="84"/>
    </location>
</feature>
<feature type="domain" description="C3H1-type" evidence="7">
    <location>
        <begin position="143"/>
        <end position="171"/>
    </location>
</feature>
<evidence type="ECO:0000313" key="9">
    <source>
        <dbReference type="Proteomes" id="UP001179952"/>
    </source>
</evidence>
<evidence type="ECO:0000256" key="3">
    <source>
        <dbReference type="ARBA" id="ARBA00022833"/>
    </source>
</evidence>
<dbReference type="GO" id="GO:0003677">
    <property type="term" value="F:DNA binding"/>
    <property type="evidence" value="ECO:0007669"/>
    <property type="project" value="UniProtKB-KW"/>
</dbReference>
<keyword evidence="1 5" id="KW-0479">Metal-binding</keyword>
<feature type="compositionally biased region" description="Low complexity" evidence="6">
    <location>
        <begin position="9"/>
        <end position="20"/>
    </location>
</feature>
<dbReference type="AlphaFoldDB" id="A0AAV9BEH8"/>
<sequence>MPDNRQSHNNANSISTNNASATDALEDSMWRLSIQAPDDGVDHREGLLQSGPYPDRPGEPDCIYYLRTGLCGYGSNCRFNHPAFNGQSARYSGELPERVGQPDCQYFLKTGTCKFGVTCKYHHPHDRHGAGQVPLNVLGLPIREEEKSCQYYMRTGSCKFGVACKFNHPQPAALGTMYPVTGQSAYGSSGSSVAPPSGIPIVGGAWSLPRSPYLSSPHMQSLPAYMPVGLSSSQGIIPAQLGWSTYTSSVSPVSSIDVLGSNSISNAKQSFQSGINAQMQVLPTSMQHLPERPDQPECQYFMKNGSCKFGPSCKYHHPRERITSFSTNALGPYGLPLRPGQQICTYYTTYGSCKYGPSCKFDHPVMGYYNYGLTPLPVPEPASFYPYHGNSSPVITSSETHPSKASRLPDRPAKTEPTLSEKSVTTNGAEVPLSQNTSPSQTAHSSDSQQDRSD</sequence>
<proteinExistence type="predicted"/>
<feature type="compositionally biased region" description="Polar residues" evidence="6">
    <location>
        <begin position="417"/>
        <end position="448"/>
    </location>
</feature>
<feature type="zinc finger region" description="C3H1-type" evidence="5">
    <location>
        <begin position="338"/>
        <end position="366"/>
    </location>
</feature>
<reference evidence="8" key="2">
    <citation type="submission" date="2023-06" db="EMBL/GenBank/DDBJ databases">
        <authorList>
            <person name="Ma L."/>
            <person name="Liu K.-W."/>
            <person name="Li Z."/>
            <person name="Hsiao Y.-Y."/>
            <person name="Qi Y."/>
            <person name="Fu T."/>
            <person name="Tang G."/>
            <person name="Zhang D."/>
            <person name="Sun W.-H."/>
            <person name="Liu D.-K."/>
            <person name="Li Y."/>
            <person name="Chen G.-Z."/>
            <person name="Liu X.-D."/>
            <person name="Liao X.-Y."/>
            <person name="Jiang Y.-T."/>
            <person name="Yu X."/>
            <person name="Hao Y."/>
            <person name="Huang J."/>
            <person name="Zhao X.-W."/>
            <person name="Ke S."/>
            <person name="Chen Y.-Y."/>
            <person name="Wu W.-L."/>
            <person name="Hsu J.-L."/>
            <person name="Lin Y.-F."/>
            <person name="Huang M.-D."/>
            <person name="Li C.-Y."/>
            <person name="Huang L."/>
            <person name="Wang Z.-W."/>
            <person name="Zhao X."/>
            <person name="Zhong W.-Y."/>
            <person name="Peng D.-H."/>
            <person name="Ahmad S."/>
            <person name="Lan S."/>
            <person name="Zhang J.-S."/>
            <person name="Tsai W.-C."/>
            <person name="Van De Peer Y."/>
            <person name="Liu Z.-J."/>
        </authorList>
    </citation>
    <scope>NUCLEOTIDE SEQUENCE</scope>
    <source>
        <strain evidence="8">SCP</strain>
        <tissue evidence="8">Leaves</tissue>
    </source>
</reference>
<dbReference type="InterPro" id="IPR000571">
    <property type="entry name" value="Znf_CCCH"/>
</dbReference>
<feature type="domain" description="C3H1-type" evidence="7">
    <location>
        <begin position="98"/>
        <end position="126"/>
    </location>
</feature>
<keyword evidence="4" id="KW-0238">DNA-binding</keyword>
<name>A0AAV9BEH8_ACOGR</name>
<evidence type="ECO:0000256" key="4">
    <source>
        <dbReference type="ARBA" id="ARBA00023125"/>
    </source>
</evidence>
<dbReference type="SUPFAM" id="SSF90229">
    <property type="entry name" value="CCCH zinc finger"/>
    <property type="match status" value="5"/>
</dbReference>
<dbReference type="Gene3D" id="2.30.30.1190">
    <property type="match status" value="1"/>
</dbReference>
<protein>
    <submittedName>
        <fullName evidence="8">Zinc finger CCCH domain-containing protein 33</fullName>
    </submittedName>
</protein>
<evidence type="ECO:0000256" key="5">
    <source>
        <dbReference type="PROSITE-ProRule" id="PRU00723"/>
    </source>
</evidence>
<accession>A0AAV9BEH8</accession>
<dbReference type="GO" id="GO:0008270">
    <property type="term" value="F:zinc ion binding"/>
    <property type="evidence" value="ECO:0007669"/>
    <property type="project" value="UniProtKB-KW"/>
</dbReference>
<feature type="region of interest" description="Disordered" evidence="6">
    <location>
        <begin position="394"/>
        <end position="454"/>
    </location>
</feature>
<keyword evidence="2 5" id="KW-0863">Zinc-finger</keyword>
<feature type="domain" description="C3H1-type" evidence="7">
    <location>
        <begin position="338"/>
        <end position="366"/>
    </location>
</feature>
<gene>
    <name evidence="8" type="ORF">QJS04_geneDACA008049</name>
</gene>
<dbReference type="InterPro" id="IPR036855">
    <property type="entry name" value="Znf_CCCH_sf"/>
</dbReference>
<dbReference type="PROSITE" id="PS50103">
    <property type="entry name" value="ZF_C3H1"/>
    <property type="match status" value="5"/>
</dbReference>
<feature type="domain" description="C3H1-type" evidence="7">
    <location>
        <begin position="292"/>
        <end position="320"/>
    </location>
</feature>
<organism evidence="8 9">
    <name type="scientific">Acorus gramineus</name>
    <name type="common">Dwarf sweet flag</name>
    <dbReference type="NCBI Taxonomy" id="55184"/>
    <lineage>
        <taxon>Eukaryota</taxon>
        <taxon>Viridiplantae</taxon>
        <taxon>Streptophyta</taxon>
        <taxon>Embryophyta</taxon>
        <taxon>Tracheophyta</taxon>
        <taxon>Spermatophyta</taxon>
        <taxon>Magnoliopsida</taxon>
        <taxon>Liliopsida</taxon>
        <taxon>Acoraceae</taxon>
        <taxon>Acorus</taxon>
    </lineage>
</organism>
<feature type="domain" description="C3H1-type" evidence="7">
    <location>
        <begin position="56"/>
        <end position="84"/>
    </location>
</feature>
<evidence type="ECO:0000256" key="1">
    <source>
        <dbReference type="ARBA" id="ARBA00022723"/>
    </source>
</evidence>
<feature type="zinc finger region" description="C3H1-type" evidence="5">
    <location>
        <begin position="143"/>
        <end position="171"/>
    </location>
</feature>
<dbReference type="GO" id="GO:0003729">
    <property type="term" value="F:mRNA binding"/>
    <property type="evidence" value="ECO:0007669"/>
    <property type="project" value="TreeGrafter"/>
</dbReference>
<evidence type="ECO:0000256" key="6">
    <source>
        <dbReference type="SAM" id="MobiDB-lite"/>
    </source>
</evidence>
<keyword evidence="3 5" id="KW-0862">Zinc</keyword>